<organism evidence="4 6">
    <name type="scientific">Gimesia chilikensis</name>
    <dbReference type="NCBI Taxonomy" id="2605989"/>
    <lineage>
        <taxon>Bacteria</taxon>
        <taxon>Pseudomonadati</taxon>
        <taxon>Planctomycetota</taxon>
        <taxon>Planctomycetia</taxon>
        <taxon>Planctomycetales</taxon>
        <taxon>Planctomycetaceae</taxon>
        <taxon>Gimesia</taxon>
    </lineage>
</organism>
<dbReference type="SUPFAM" id="SSF57716">
    <property type="entry name" value="Glucocorticoid receptor-like (DNA-binding domain)"/>
    <property type="match status" value="1"/>
</dbReference>
<dbReference type="EMBL" id="CP036347">
    <property type="protein sequence ID" value="QDU05281.1"/>
    <property type="molecule type" value="Genomic_DNA"/>
</dbReference>
<dbReference type="OrthoDB" id="9809663at2"/>
<keyword evidence="6" id="KW-1185">Reference proteome</keyword>
<comment type="similarity">
    <text evidence="3">Belongs to the DNA gyrase inhibitor YacG family.</text>
</comment>
<dbReference type="PANTHER" id="PTHR36150:SF1">
    <property type="entry name" value="DNA GYRASE INHIBITOR YACG"/>
    <property type="match status" value="1"/>
</dbReference>
<accession>A0A517WJ40</accession>
<evidence type="ECO:0000313" key="4">
    <source>
        <dbReference type="EMBL" id="QDT23322.1"/>
    </source>
</evidence>
<comment type="cofactor">
    <cofactor evidence="3">
        <name>Zn(2+)</name>
        <dbReference type="ChEBI" id="CHEBI:29105"/>
    </cofactor>
    <text evidence="3">Binds 1 zinc ion.</text>
</comment>
<dbReference type="GO" id="GO:0008657">
    <property type="term" value="F:DNA topoisomerase type II (double strand cut, ATP-hydrolyzing) inhibitor activity"/>
    <property type="evidence" value="ECO:0007669"/>
    <property type="project" value="UniProtKB-UniRule"/>
</dbReference>
<feature type="binding site" evidence="3">
    <location>
        <position position="28"/>
    </location>
    <ligand>
        <name>Zn(2+)</name>
        <dbReference type="ChEBI" id="CHEBI:29105"/>
    </ligand>
</feature>
<feature type="binding site" evidence="3">
    <location>
        <position position="7"/>
    </location>
    <ligand>
        <name>Zn(2+)</name>
        <dbReference type="ChEBI" id="CHEBI:29105"/>
    </ligand>
</feature>
<dbReference type="Proteomes" id="UP000320421">
    <property type="component" value="Chromosome"/>
</dbReference>
<comment type="function">
    <text evidence="3">Inhibits all the catalytic activities of DNA gyrase by preventing its interaction with DNA. Acts by binding directly to the C-terminal domain of GyrB, which probably disrupts DNA binding by the gyrase.</text>
</comment>
<comment type="subunit">
    <text evidence="3">Interacts with GyrB.</text>
</comment>
<evidence type="ECO:0000256" key="1">
    <source>
        <dbReference type="ARBA" id="ARBA00022723"/>
    </source>
</evidence>
<evidence type="ECO:0000256" key="2">
    <source>
        <dbReference type="ARBA" id="ARBA00022833"/>
    </source>
</evidence>
<accession>A0A5A8BR75</accession>
<dbReference type="HAMAP" id="MF_00649">
    <property type="entry name" value="DNA_gyrase_inhibitor_YacG"/>
    <property type="match status" value="1"/>
</dbReference>
<accession>A0A517PVB8</accession>
<dbReference type="RefSeq" id="WP_145043445.1">
    <property type="nucleotide sequence ID" value="NZ_CP036266.1"/>
</dbReference>
<dbReference type="AlphaFoldDB" id="A0A517PVB8"/>
<dbReference type="Proteomes" id="UP000320722">
    <property type="component" value="Chromosome"/>
</dbReference>
<protein>
    <recommendedName>
        <fullName evidence="3">DNA gyrase inhibitor YacG</fullName>
    </recommendedName>
</protein>
<dbReference type="InterPro" id="IPR013088">
    <property type="entry name" value="Znf_NHR/GATA"/>
</dbReference>
<reference evidence="6 7" key="1">
    <citation type="submission" date="2019-02" db="EMBL/GenBank/DDBJ databases">
        <title>Deep-cultivation of Planctomycetes and their phenomic and genomic characterization uncovers novel biology.</title>
        <authorList>
            <person name="Wiegand S."/>
            <person name="Jogler M."/>
            <person name="Boedeker C."/>
            <person name="Pinto D."/>
            <person name="Vollmers J."/>
            <person name="Rivas-Marin E."/>
            <person name="Kohn T."/>
            <person name="Peeters S.H."/>
            <person name="Heuer A."/>
            <person name="Rast P."/>
            <person name="Oberbeckmann S."/>
            <person name="Bunk B."/>
            <person name="Jeske O."/>
            <person name="Meyerdierks A."/>
            <person name="Storesund J.E."/>
            <person name="Kallscheuer N."/>
            <person name="Luecker S."/>
            <person name="Lage O.M."/>
            <person name="Pohl T."/>
            <person name="Merkel B.J."/>
            <person name="Hornburger P."/>
            <person name="Mueller R.-W."/>
            <person name="Bruemmer F."/>
            <person name="Labrenz M."/>
            <person name="Spormann A.M."/>
            <person name="Op den Camp H."/>
            <person name="Overmann J."/>
            <person name="Amann R."/>
            <person name="Jetten M.S.M."/>
            <person name="Mascher T."/>
            <person name="Medema M.H."/>
            <person name="Devos D.P."/>
            <person name="Kaster A.-K."/>
            <person name="Ovreas L."/>
            <person name="Rohde M."/>
            <person name="Galperin M.Y."/>
            <person name="Jogler C."/>
        </authorList>
    </citation>
    <scope>NUCLEOTIDE SEQUENCE [LARGE SCALE GENOMIC DNA]</scope>
    <source>
        <strain evidence="4 6">HG66A1</strain>
        <strain evidence="5 7">V6</strain>
    </source>
</reference>
<evidence type="ECO:0000313" key="7">
    <source>
        <dbReference type="Proteomes" id="UP000320722"/>
    </source>
</evidence>
<sequence length="69" mass="8071">MIQPQTCPICRKVVTTKAGDDQSAFPFCSKKCRDVDFFRWSDGRYAIVEDLDPRLIELQRLEQEGEQDF</sequence>
<dbReference type="Gene3D" id="3.30.50.10">
    <property type="entry name" value="Erythroid Transcription Factor GATA-1, subunit A"/>
    <property type="match status" value="1"/>
</dbReference>
<evidence type="ECO:0000313" key="6">
    <source>
        <dbReference type="Proteomes" id="UP000320421"/>
    </source>
</evidence>
<gene>
    <name evidence="3" type="primary">yacG</name>
    <name evidence="4" type="ORF">HG66A1_51390</name>
    <name evidence="5" type="ORF">V6x_50170</name>
</gene>
<keyword evidence="2 3" id="KW-0862">Zinc</keyword>
<dbReference type="PANTHER" id="PTHR36150">
    <property type="entry name" value="DNA GYRASE INHIBITOR YACG"/>
    <property type="match status" value="1"/>
</dbReference>
<proteinExistence type="inferred from homology"/>
<evidence type="ECO:0000313" key="5">
    <source>
        <dbReference type="EMBL" id="QDU05281.1"/>
    </source>
</evidence>
<feature type="binding site" evidence="3">
    <location>
        <position position="10"/>
    </location>
    <ligand>
        <name>Zn(2+)</name>
        <dbReference type="ChEBI" id="CHEBI:29105"/>
    </ligand>
</feature>
<name>A0A517PVB8_9PLAN</name>
<keyword evidence="1 3" id="KW-0479">Metal-binding</keyword>
<dbReference type="InterPro" id="IPR005584">
    <property type="entry name" value="DNA_gyrase_inhibitor_YacG"/>
</dbReference>
<dbReference type="GO" id="GO:0006355">
    <property type="term" value="P:regulation of DNA-templated transcription"/>
    <property type="evidence" value="ECO:0007669"/>
    <property type="project" value="InterPro"/>
</dbReference>
<dbReference type="GO" id="GO:0008270">
    <property type="term" value="F:zinc ion binding"/>
    <property type="evidence" value="ECO:0007669"/>
    <property type="project" value="UniProtKB-UniRule"/>
</dbReference>
<feature type="binding site" evidence="3">
    <location>
        <position position="32"/>
    </location>
    <ligand>
        <name>Zn(2+)</name>
        <dbReference type="ChEBI" id="CHEBI:29105"/>
    </ligand>
</feature>
<dbReference type="Pfam" id="PF03884">
    <property type="entry name" value="YacG"/>
    <property type="match status" value="1"/>
</dbReference>
<evidence type="ECO:0000256" key="3">
    <source>
        <dbReference type="HAMAP-Rule" id="MF_00649"/>
    </source>
</evidence>
<dbReference type="EMBL" id="CP036266">
    <property type="protein sequence ID" value="QDT23322.1"/>
    <property type="molecule type" value="Genomic_DNA"/>
</dbReference>